<dbReference type="GO" id="GO:0042773">
    <property type="term" value="P:ATP synthesis coupled electron transport"/>
    <property type="evidence" value="ECO:0007669"/>
    <property type="project" value="InterPro"/>
</dbReference>
<evidence type="ECO:0000256" key="14">
    <source>
        <dbReference type="ARBA" id="ARBA00023128"/>
    </source>
</evidence>
<reference evidence="21" key="1">
    <citation type="journal article" date="2013" name="Gene">
        <title>The complete mitochondrial genome of the Ailanthus silkmoth, Samia cynthia cynthia (Lepidoptera: Saturniidae).</title>
        <authorList>
            <person name="Sima Y.H."/>
            <person name="Chen M."/>
            <person name="Yao R."/>
            <person name="Li Y.P."/>
            <person name="Liu T."/>
            <person name="Jin X."/>
            <person name="Wang L.P."/>
            <person name="Su J.F."/>
            <person name="Li X.S."/>
            <person name="Liu Y.Q."/>
        </authorList>
    </citation>
    <scope>NUCLEOTIDE SEQUENCE</scope>
</reference>
<evidence type="ECO:0000256" key="6">
    <source>
        <dbReference type="ARBA" id="ARBA00022660"/>
    </source>
</evidence>
<feature type="transmembrane region" description="Helical" evidence="17">
    <location>
        <begin position="7"/>
        <end position="31"/>
    </location>
</feature>
<evidence type="ECO:0000256" key="13">
    <source>
        <dbReference type="ARBA" id="ARBA00023075"/>
    </source>
</evidence>
<feature type="transmembrane region" description="Helical" evidence="17">
    <location>
        <begin position="463"/>
        <end position="482"/>
    </location>
</feature>
<evidence type="ECO:0000256" key="1">
    <source>
        <dbReference type="ARBA" id="ARBA00003257"/>
    </source>
</evidence>
<evidence type="ECO:0000256" key="12">
    <source>
        <dbReference type="ARBA" id="ARBA00023027"/>
    </source>
</evidence>
<feature type="domain" description="NADH dehydrogenase subunit 5 C-terminal" evidence="20">
    <location>
        <begin position="396"/>
        <end position="577"/>
    </location>
</feature>
<feature type="transmembrane region" description="Helical" evidence="17">
    <location>
        <begin position="307"/>
        <end position="324"/>
    </location>
</feature>
<gene>
    <name evidence="21" type="primary">ND5</name>
</gene>
<feature type="transmembrane region" description="Helical" evidence="17">
    <location>
        <begin position="430"/>
        <end position="451"/>
    </location>
</feature>
<evidence type="ECO:0000259" key="18">
    <source>
        <dbReference type="Pfam" id="PF00361"/>
    </source>
</evidence>
<keyword evidence="11 17" id="KW-1133">Transmembrane helix</keyword>
<comment type="subcellular location">
    <subcellularLocation>
        <location evidence="2">Mitochondrion inner membrane</location>
        <topology evidence="2">Multi-pass membrane protein</topology>
    </subcellularLocation>
</comment>
<dbReference type="EMBL" id="KC812618">
    <property type="protein sequence ID" value="AGN52997.1"/>
    <property type="molecule type" value="Genomic_DNA"/>
</dbReference>
<dbReference type="GO" id="GO:0008137">
    <property type="term" value="F:NADH dehydrogenase (ubiquinone) activity"/>
    <property type="evidence" value="ECO:0007669"/>
    <property type="project" value="UniProtKB-EC"/>
</dbReference>
<comment type="catalytic activity">
    <reaction evidence="16 17">
        <text>a ubiquinone + NADH + 5 H(+)(in) = a ubiquinol + NAD(+) + 4 H(+)(out)</text>
        <dbReference type="Rhea" id="RHEA:29091"/>
        <dbReference type="Rhea" id="RHEA-COMP:9565"/>
        <dbReference type="Rhea" id="RHEA-COMP:9566"/>
        <dbReference type="ChEBI" id="CHEBI:15378"/>
        <dbReference type="ChEBI" id="CHEBI:16389"/>
        <dbReference type="ChEBI" id="CHEBI:17976"/>
        <dbReference type="ChEBI" id="CHEBI:57540"/>
        <dbReference type="ChEBI" id="CHEBI:57945"/>
        <dbReference type="EC" id="7.1.1.2"/>
    </reaction>
</comment>
<keyword evidence="9" id="KW-1278">Translocase</keyword>
<evidence type="ECO:0000256" key="15">
    <source>
        <dbReference type="ARBA" id="ARBA00023136"/>
    </source>
</evidence>
<protein>
    <recommendedName>
        <fullName evidence="4 17">NADH-ubiquinone oxidoreductase chain 5</fullName>
        <ecNumber evidence="3 17">7.1.1.2</ecNumber>
    </recommendedName>
</protein>
<evidence type="ECO:0000256" key="7">
    <source>
        <dbReference type="ARBA" id="ARBA00022692"/>
    </source>
</evidence>
<evidence type="ECO:0000259" key="19">
    <source>
        <dbReference type="Pfam" id="PF00662"/>
    </source>
</evidence>
<dbReference type="InterPro" id="IPR001516">
    <property type="entry name" value="Proton_antipo_N"/>
</dbReference>
<dbReference type="PANTHER" id="PTHR42829:SF2">
    <property type="entry name" value="NADH-UBIQUINONE OXIDOREDUCTASE CHAIN 5"/>
    <property type="match status" value="1"/>
</dbReference>
<dbReference type="Pfam" id="PF06455">
    <property type="entry name" value="NADH5_C"/>
    <property type="match status" value="1"/>
</dbReference>
<feature type="transmembrane region" description="Helical" evidence="17">
    <location>
        <begin position="561"/>
        <end position="580"/>
    </location>
</feature>
<comment type="function">
    <text evidence="17">Core subunit of the mitochondrial membrane respiratory chain NADH dehydrogenase (Complex I) which catalyzes electron transfer from NADH through the respiratory chain, using ubiquinone as an electron acceptor. Essential for the catalytic activity and assembly of complex I.</text>
</comment>
<dbReference type="Pfam" id="PF00662">
    <property type="entry name" value="Proton_antipo_N"/>
    <property type="match status" value="1"/>
</dbReference>
<dbReference type="GO" id="GO:0003954">
    <property type="term" value="F:NADH dehydrogenase activity"/>
    <property type="evidence" value="ECO:0007669"/>
    <property type="project" value="TreeGrafter"/>
</dbReference>
<dbReference type="GO" id="GO:0015990">
    <property type="term" value="P:electron transport coupled proton transport"/>
    <property type="evidence" value="ECO:0007669"/>
    <property type="project" value="TreeGrafter"/>
</dbReference>
<comment type="similarity">
    <text evidence="17">Belongs to the complex I subunit 5 family.</text>
</comment>
<evidence type="ECO:0000256" key="5">
    <source>
        <dbReference type="ARBA" id="ARBA00022448"/>
    </source>
</evidence>
<comment type="function">
    <text evidence="1">Core subunit of the mitochondrial membrane respiratory chain NADH dehydrogenase (Complex I) that is believed to belong to the minimal assembly required for catalysis. Complex I functions in the transfer of electrons from NADH to the respiratory chain. The immediate electron acceptor for the enzyme is believed to be ubiquinone.</text>
</comment>
<feature type="transmembrane region" description="Helical" evidence="17">
    <location>
        <begin position="246"/>
        <end position="268"/>
    </location>
</feature>
<feature type="transmembrane region" description="Helical" evidence="17">
    <location>
        <begin position="154"/>
        <end position="174"/>
    </location>
</feature>
<proteinExistence type="inferred from homology"/>
<evidence type="ECO:0000256" key="8">
    <source>
        <dbReference type="ARBA" id="ARBA00022792"/>
    </source>
</evidence>
<dbReference type="Pfam" id="PF00361">
    <property type="entry name" value="Proton_antipo_M"/>
    <property type="match status" value="1"/>
</dbReference>
<name>R9UBP9_SAMCY</name>
<feature type="transmembrane region" description="Helical" evidence="17">
    <location>
        <begin position="186"/>
        <end position="208"/>
    </location>
</feature>
<evidence type="ECO:0000256" key="9">
    <source>
        <dbReference type="ARBA" id="ARBA00022967"/>
    </source>
</evidence>
<dbReference type="InterPro" id="IPR003945">
    <property type="entry name" value="NU5C-like"/>
</dbReference>
<feature type="domain" description="NADH:quinone oxidoreductase/Mrp antiporter transmembrane" evidence="18">
    <location>
        <begin position="109"/>
        <end position="389"/>
    </location>
</feature>
<dbReference type="PRINTS" id="PR01434">
    <property type="entry name" value="NADHDHGNASE5"/>
</dbReference>
<reference evidence="21" key="2">
    <citation type="submission" date="2013-03" db="EMBL/GenBank/DDBJ databases">
        <authorList>
            <person name="Liu Y."/>
        </authorList>
    </citation>
    <scope>NUCLEOTIDE SEQUENCE</scope>
</reference>
<feature type="transmembrane region" description="Helical" evidence="17">
    <location>
        <begin position="220"/>
        <end position="240"/>
    </location>
</feature>
<dbReference type="EC" id="7.1.1.2" evidence="3 17"/>
<evidence type="ECO:0000256" key="11">
    <source>
        <dbReference type="ARBA" id="ARBA00022989"/>
    </source>
</evidence>
<evidence type="ECO:0000256" key="16">
    <source>
        <dbReference type="ARBA" id="ARBA00049551"/>
    </source>
</evidence>
<evidence type="ECO:0000313" key="21">
    <source>
        <dbReference type="EMBL" id="AGN52997.1"/>
    </source>
</evidence>
<evidence type="ECO:0000259" key="20">
    <source>
        <dbReference type="Pfam" id="PF06455"/>
    </source>
</evidence>
<feature type="transmembrane region" description="Helical" evidence="17">
    <location>
        <begin position="51"/>
        <end position="77"/>
    </location>
</feature>
<keyword evidence="13 17" id="KW-0830">Ubiquinone</keyword>
<evidence type="ECO:0000256" key="3">
    <source>
        <dbReference type="ARBA" id="ARBA00012944"/>
    </source>
</evidence>
<organism evidence="21">
    <name type="scientific">Samia cynthia cynthia</name>
    <dbReference type="NCBI Taxonomy" id="428388"/>
    <lineage>
        <taxon>Eukaryota</taxon>
        <taxon>Metazoa</taxon>
        <taxon>Ecdysozoa</taxon>
        <taxon>Arthropoda</taxon>
        <taxon>Hexapoda</taxon>
        <taxon>Insecta</taxon>
        <taxon>Pterygota</taxon>
        <taxon>Neoptera</taxon>
        <taxon>Endopterygota</taxon>
        <taxon>Lepidoptera</taxon>
        <taxon>Glossata</taxon>
        <taxon>Ditrysia</taxon>
        <taxon>Bombycoidea</taxon>
        <taxon>Saturniidae</taxon>
        <taxon>Saturniinae</taxon>
        <taxon>Attacini</taxon>
        <taxon>Samia</taxon>
    </lineage>
</organism>
<feature type="domain" description="NADH-Ubiquinone oxidoreductase (complex I) chain 5 N-terminal" evidence="19">
    <location>
        <begin position="44"/>
        <end position="92"/>
    </location>
</feature>
<evidence type="ECO:0000256" key="2">
    <source>
        <dbReference type="ARBA" id="ARBA00004448"/>
    </source>
</evidence>
<keyword evidence="15 17" id="KW-0472">Membrane</keyword>
<dbReference type="InterPro" id="IPR001750">
    <property type="entry name" value="ND/Mrp_TM"/>
</dbReference>
<keyword evidence="6" id="KW-0679">Respiratory chain</keyword>
<feature type="transmembrane region" description="Helical" evidence="17">
    <location>
        <begin position="89"/>
        <end position="108"/>
    </location>
</feature>
<feature type="transmembrane region" description="Helical" evidence="17">
    <location>
        <begin position="336"/>
        <end position="362"/>
    </location>
</feature>
<keyword evidence="8" id="KW-0999">Mitochondrion inner membrane</keyword>
<dbReference type="GO" id="GO:0005743">
    <property type="term" value="C:mitochondrial inner membrane"/>
    <property type="evidence" value="ECO:0007669"/>
    <property type="project" value="UniProtKB-SubCell"/>
</dbReference>
<dbReference type="PANTHER" id="PTHR42829">
    <property type="entry name" value="NADH-UBIQUINONE OXIDOREDUCTASE CHAIN 5"/>
    <property type="match status" value="1"/>
</dbReference>
<keyword evidence="5 17" id="KW-0813">Transport</keyword>
<sequence length="581" mass="67745">MFYKNYSICFISFIFLFMYSMLNFIFMIYFIMNDLVYFFEWEIITLNSVSIVMSILLDWMSLLFMMFVCLISSVVIYYSKSYMSSELNLDRFIILVLLFVFSMILLIISPNIISILLGWDGLGLVSYCLVIYYQNLKSYNAGMLTALTNRIGDMFILMVISWMLNYGSWNYIFYLEFMNNDLEMKIIGVMIILAAMTKSAQIPFSSWLPAAMAAPTPVSALVHSSTLVTAGVYLLIRFNMLLIDMFFFKILLLLSILTMFMAGISANYEFDLKKIIALSTLSQLGLMMSILSMGFPDLAFFHLLTHAMFKAMLFMCAGVVIHMMNDIQDIRYMGGISLFIPLTSLCLNISNMALCGIPFLAGFYSKDLILEMVSFSSLNFLVFFFYYVSTGLTMFYTFRLIMYTMIMDFNLMSIYNLYDEDFIMLKSMMVLLFMSVISGSFLSWMIFSYPYMIYLPFNMKMMVIYVSLLGGIFGYLISNMNIYSVNKFLMTYNLSNFLCLMWFMPNLSTYGVIYYFLNLGQNLMKNIDLGWSEMYSGQGMVNILKNYSIFYNIFQLNNMKIYLFSFILWLFMMFMVILLFI</sequence>
<keyword evidence="7 17" id="KW-0812">Transmembrane</keyword>
<keyword evidence="14 17" id="KW-0496">Mitochondrion</keyword>
<dbReference type="AlphaFoldDB" id="R9UBP9"/>
<evidence type="ECO:0000256" key="4">
    <source>
        <dbReference type="ARBA" id="ARBA00021096"/>
    </source>
</evidence>
<accession>R9UBP9</accession>
<keyword evidence="10" id="KW-0249">Electron transport</keyword>
<evidence type="ECO:0000256" key="10">
    <source>
        <dbReference type="ARBA" id="ARBA00022982"/>
    </source>
</evidence>
<feature type="transmembrane region" description="Helical" evidence="17">
    <location>
        <begin position="494"/>
        <end position="517"/>
    </location>
</feature>
<geneLocation type="mitochondrion" evidence="21"/>
<keyword evidence="12 17" id="KW-0520">NAD</keyword>
<evidence type="ECO:0000256" key="17">
    <source>
        <dbReference type="RuleBase" id="RU003404"/>
    </source>
</evidence>
<dbReference type="InterPro" id="IPR010934">
    <property type="entry name" value="NADH_DH_su5_C"/>
</dbReference>